<keyword evidence="4" id="KW-0274">FAD</keyword>
<dbReference type="Pfam" id="PF02771">
    <property type="entry name" value="Acyl-CoA_dh_N"/>
    <property type="match status" value="1"/>
</dbReference>
<keyword evidence="3" id="KW-0285">Flavoprotein</keyword>
<dbReference type="EMBL" id="JBIRYO010000043">
    <property type="protein sequence ID" value="MFI2478570.1"/>
    <property type="molecule type" value="Genomic_DNA"/>
</dbReference>
<dbReference type="Pfam" id="PF00441">
    <property type="entry name" value="Acyl-CoA_dh_1"/>
    <property type="match status" value="1"/>
</dbReference>
<keyword evidence="5" id="KW-0560">Oxidoreductase</keyword>
<sequence length="352" mass="37588">MNSDSLYLRDAVRQILSSDAESNDRSIEWTPRVWSALTDAGMTTVGIDEGAGGSGGALTDAATVIREAAWASTPIPIAETSVLAGWLLSSAGLDIPAGPLSCGWSSSEPPRLRRSASGWVLDGRLDSVPWASVVTHLAVLARDTEGTSYAALVPASLIAIDHRPNIAGEPGGSCRFDDVALPEHAVRPADRNIDEFALEVRGALFRTIGIDGALGRVLELCVDYAKQRQQFGRPIAQFQAIQQQLVVLAGEAAAAAAACDAALAAYEADSRQWQPVALAKIRAGEAVTTSTAIAHQVFGAIGISLEHTLQRYTRRLWAWRDEYGTEAWWAGTLTESASTWESFWNTATKTLS</sequence>
<comment type="cofactor">
    <cofactor evidence="1">
        <name>FAD</name>
        <dbReference type="ChEBI" id="CHEBI:57692"/>
    </cofactor>
</comment>
<keyword evidence="9" id="KW-1185">Reference proteome</keyword>
<accession>A0ABW7XBS1</accession>
<evidence type="ECO:0000313" key="9">
    <source>
        <dbReference type="Proteomes" id="UP001611415"/>
    </source>
</evidence>
<feature type="domain" description="Acyl-CoA dehydrogenase/oxidase C-terminal" evidence="6">
    <location>
        <begin position="212"/>
        <end position="316"/>
    </location>
</feature>
<dbReference type="InterPro" id="IPR009100">
    <property type="entry name" value="AcylCoA_DH/oxidase_NM_dom_sf"/>
</dbReference>
<protein>
    <submittedName>
        <fullName evidence="8">Acyl-CoA dehydrogenase family protein</fullName>
    </submittedName>
</protein>
<evidence type="ECO:0000313" key="8">
    <source>
        <dbReference type="EMBL" id="MFI2478570.1"/>
    </source>
</evidence>
<evidence type="ECO:0000256" key="3">
    <source>
        <dbReference type="ARBA" id="ARBA00022630"/>
    </source>
</evidence>
<dbReference type="PANTHER" id="PTHR43884">
    <property type="entry name" value="ACYL-COA DEHYDROGENASE"/>
    <property type="match status" value="1"/>
</dbReference>
<comment type="similarity">
    <text evidence="2">Belongs to the acyl-CoA dehydrogenase family.</text>
</comment>
<evidence type="ECO:0000259" key="7">
    <source>
        <dbReference type="Pfam" id="PF02771"/>
    </source>
</evidence>
<evidence type="ECO:0000256" key="4">
    <source>
        <dbReference type="ARBA" id="ARBA00022827"/>
    </source>
</evidence>
<organism evidence="8 9">
    <name type="scientific">Nocardia xishanensis</name>
    <dbReference type="NCBI Taxonomy" id="238964"/>
    <lineage>
        <taxon>Bacteria</taxon>
        <taxon>Bacillati</taxon>
        <taxon>Actinomycetota</taxon>
        <taxon>Actinomycetes</taxon>
        <taxon>Mycobacteriales</taxon>
        <taxon>Nocardiaceae</taxon>
        <taxon>Nocardia</taxon>
    </lineage>
</organism>
<feature type="domain" description="Acyl-CoA dehydrogenase/oxidase N-terminal" evidence="7">
    <location>
        <begin position="8"/>
        <end position="91"/>
    </location>
</feature>
<dbReference type="InterPro" id="IPR036250">
    <property type="entry name" value="AcylCo_DH-like_C"/>
</dbReference>
<dbReference type="PANTHER" id="PTHR43884:SF20">
    <property type="entry name" value="ACYL-COA DEHYDROGENASE FADE28"/>
    <property type="match status" value="1"/>
</dbReference>
<dbReference type="SUPFAM" id="SSF56645">
    <property type="entry name" value="Acyl-CoA dehydrogenase NM domain-like"/>
    <property type="match status" value="1"/>
</dbReference>
<dbReference type="Gene3D" id="1.10.540.10">
    <property type="entry name" value="Acyl-CoA dehydrogenase/oxidase, N-terminal domain"/>
    <property type="match status" value="1"/>
</dbReference>
<dbReference type="InterPro" id="IPR013786">
    <property type="entry name" value="AcylCoA_DH/ox_N"/>
</dbReference>
<evidence type="ECO:0000259" key="6">
    <source>
        <dbReference type="Pfam" id="PF00441"/>
    </source>
</evidence>
<dbReference type="Proteomes" id="UP001611415">
    <property type="component" value="Unassembled WGS sequence"/>
</dbReference>
<name>A0ABW7XBS1_9NOCA</name>
<evidence type="ECO:0000256" key="1">
    <source>
        <dbReference type="ARBA" id="ARBA00001974"/>
    </source>
</evidence>
<dbReference type="SUPFAM" id="SSF47203">
    <property type="entry name" value="Acyl-CoA dehydrogenase C-terminal domain-like"/>
    <property type="match status" value="1"/>
</dbReference>
<dbReference type="Gene3D" id="1.20.140.10">
    <property type="entry name" value="Butyryl-CoA Dehydrogenase, subunit A, domain 3"/>
    <property type="match status" value="1"/>
</dbReference>
<dbReference type="InterPro" id="IPR037069">
    <property type="entry name" value="AcylCoA_DH/ox_N_sf"/>
</dbReference>
<dbReference type="InterPro" id="IPR009075">
    <property type="entry name" value="AcylCo_DH/oxidase_C"/>
</dbReference>
<evidence type="ECO:0000256" key="5">
    <source>
        <dbReference type="ARBA" id="ARBA00023002"/>
    </source>
</evidence>
<dbReference type="RefSeq" id="WP_397096128.1">
    <property type="nucleotide sequence ID" value="NZ_JBIRYO010000043.1"/>
</dbReference>
<evidence type="ECO:0000256" key="2">
    <source>
        <dbReference type="ARBA" id="ARBA00009347"/>
    </source>
</evidence>
<gene>
    <name evidence="8" type="ORF">ACH49W_34895</name>
</gene>
<reference evidence="8 9" key="1">
    <citation type="submission" date="2024-10" db="EMBL/GenBank/DDBJ databases">
        <title>The Natural Products Discovery Center: Release of the First 8490 Sequenced Strains for Exploring Actinobacteria Biosynthetic Diversity.</title>
        <authorList>
            <person name="Kalkreuter E."/>
            <person name="Kautsar S.A."/>
            <person name="Yang D."/>
            <person name="Bader C.D."/>
            <person name="Teijaro C.N."/>
            <person name="Fluegel L."/>
            <person name="Davis C.M."/>
            <person name="Simpson J.R."/>
            <person name="Lauterbach L."/>
            <person name="Steele A.D."/>
            <person name="Gui C."/>
            <person name="Meng S."/>
            <person name="Li G."/>
            <person name="Viehrig K."/>
            <person name="Ye F."/>
            <person name="Su P."/>
            <person name="Kiefer A.F."/>
            <person name="Nichols A."/>
            <person name="Cepeda A.J."/>
            <person name="Yan W."/>
            <person name="Fan B."/>
            <person name="Jiang Y."/>
            <person name="Adhikari A."/>
            <person name="Zheng C.-J."/>
            <person name="Schuster L."/>
            <person name="Cowan T.M."/>
            <person name="Smanski M.J."/>
            <person name="Chevrette M.G."/>
            <person name="De Carvalho L.P.S."/>
            <person name="Shen B."/>
        </authorList>
    </citation>
    <scope>NUCLEOTIDE SEQUENCE [LARGE SCALE GENOMIC DNA]</scope>
    <source>
        <strain evidence="8 9">NPDC019275</strain>
    </source>
</reference>
<proteinExistence type="inferred from homology"/>
<comment type="caution">
    <text evidence="8">The sequence shown here is derived from an EMBL/GenBank/DDBJ whole genome shotgun (WGS) entry which is preliminary data.</text>
</comment>